<dbReference type="GO" id="GO:0004252">
    <property type="term" value="F:serine-type endopeptidase activity"/>
    <property type="evidence" value="ECO:0007669"/>
    <property type="project" value="UniProtKB-UniRule"/>
</dbReference>
<evidence type="ECO:0000256" key="7">
    <source>
        <dbReference type="ARBA" id="ARBA00022825"/>
    </source>
</evidence>
<dbReference type="GO" id="GO:0006508">
    <property type="term" value="P:proteolysis"/>
    <property type="evidence" value="ECO:0007669"/>
    <property type="project" value="UniProtKB-KW"/>
</dbReference>
<keyword evidence="16" id="KW-1185">Reference proteome</keyword>
<dbReference type="InParanoid" id="A0A163B8F5"/>
<proteinExistence type="inferred from homology"/>
<feature type="domain" description="PA" evidence="13">
    <location>
        <begin position="377"/>
        <end position="449"/>
    </location>
</feature>
<dbReference type="GeneID" id="29001876"/>
<dbReference type="RefSeq" id="XP_018296851.1">
    <property type="nucleotide sequence ID" value="XM_018440970.1"/>
</dbReference>
<feature type="active site" description="Charge relay system" evidence="8 9">
    <location>
        <position position="530"/>
    </location>
</feature>
<dbReference type="InterPro" id="IPR015500">
    <property type="entry name" value="Peptidase_S8_subtilisin-rel"/>
</dbReference>
<feature type="active site" description="Charge relay system" evidence="8 9">
    <location>
        <position position="144"/>
    </location>
</feature>
<evidence type="ECO:0000256" key="4">
    <source>
        <dbReference type="ARBA" id="ARBA00022670"/>
    </source>
</evidence>
<dbReference type="PROSITE" id="PS00136">
    <property type="entry name" value="SUBTILASE_ASP"/>
    <property type="match status" value="1"/>
</dbReference>
<dbReference type="EMBL" id="KV440973">
    <property type="protein sequence ID" value="OAD78811.1"/>
    <property type="molecule type" value="Genomic_DNA"/>
</dbReference>
<dbReference type="Pfam" id="PF00082">
    <property type="entry name" value="Peptidase_S8"/>
    <property type="match status" value="1"/>
</dbReference>
<dbReference type="GO" id="GO:0016020">
    <property type="term" value="C:membrane"/>
    <property type="evidence" value="ECO:0007669"/>
    <property type="project" value="InterPro"/>
</dbReference>
<feature type="domain" description="Peptidase S8/S53" evidence="12">
    <location>
        <begin position="135"/>
        <end position="570"/>
    </location>
</feature>
<dbReference type="InterPro" id="IPR022398">
    <property type="entry name" value="Peptidase_S8_His-AS"/>
</dbReference>
<dbReference type="PRINTS" id="PR00723">
    <property type="entry name" value="SUBTILISIN"/>
</dbReference>
<dbReference type="InterPro" id="IPR034187">
    <property type="entry name" value="Peptidases_S8_5"/>
</dbReference>
<accession>A0A163B8F5</accession>
<evidence type="ECO:0000259" key="12">
    <source>
        <dbReference type="Pfam" id="PF00082"/>
    </source>
</evidence>
<keyword evidence="6 9" id="KW-0378">Hydrolase</keyword>
<dbReference type="PROSITE" id="PS00137">
    <property type="entry name" value="SUBTILASE_HIS"/>
    <property type="match status" value="1"/>
</dbReference>
<evidence type="ECO:0000313" key="15">
    <source>
        <dbReference type="EMBL" id="OAD78811.1"/>
    </source>
</evidence>
<name>A0A163B8F5_PHYB8</name>
<evidence type="ECO:0000256" key="8">
    <source>
        <dbReference type="PIRSR" id="PIRSR615500-1"/>
    </source>
</evidence>
<dbReference type="AlphaFoldDB" id="A0A163B8F5"/>
<evidence type="ECO:0000256" key="11">
    <source>
        <dbReference type="SAM" id="SignalP"/>
    </source>
</evidence>
<evidence type="ECO:0000259" key="14">
    <source>
        <dbReference type="Pfam" id="PF06280"/>
    </source>
</evidence>
<dbReference type="SUPFAM" id="SSF52025">
    <property type="entry name" value="PA domain"/>
    <property type="match status" value="1"/>
</dbReference>
<dbReference type="InterPro" id="IPR010435">
    <property type="entry name" value="C5a/SBT2-like_Fn3"/>
</dbReference>
<dbReference type="InterPro" id="IPR050131">
    <property type="entry name" value="Peptidase_S8_subtilisin-like"/>
</dbReference>
<dbReference type="CDD" id="cd00538">
    <property type="entry name" value="PA"/>
    <property type="match status" value="1"/>
</dbReference>
<evidence type="ECO:0000256" key="2">
    <source>
        <dbReference type="ARBA" id="ARBA00022512"/>
    </source>
</evidence>
<dbReference type="PANTHER" id="PTHR43806:SF66">
    <property type="entry name" value="SERIN ENDOPEPTIDASE"/>
    <property type="match status" value="1"/>
</dbReference>
<dbReference type="STRING" id="763407.A0A163B8F5"/>
<dbReference type="Gene3D" id="3.40.50.200">
    <property type="entry name" value="Peptidase S8/S53 domain"/>
    <property type="match status" value="2"/>
</dbReference>
<protein>
    <submittedName>
        <fullName evidence="15">Secreted subtilisin-like serine protease</fullName>
    </submittedName>
</protein>
<feature type="chain" id="PRO_5007841685" evidence="11">
    <location>
        <begin position="22"/>
        <end position="921"/>
    </location>
</feature>
<dbReference type="OrthoDB" id="206201at2759"/>
<dbReference type="SUPFAM" id="SSF52743">
    <property type="entry name" value="Subtilisin-like"/>
    <property type="match status" value="1"/>
</dbReference>
<dbReference type="InterPro" id="IPR003137">
    <property type="entry name" value="PA_domain"/>
</dbReference>
<dbReference type="Pfam" id="PF06280">
    <property type="entry name" value="fn3_5"/>
    <property type="match status" value="1"/>
</dbReference>
<evidence type="ECO:0000256" key="6">
    <source>
        <dbReference type="ARBA" id="ARBA00022801"/>
    </source>
</evidence>
<dbReference type="InterPro" id="IPR000209">
    <property type="entry name" value="Peptidase_S8/S53_dom"/>
</dbReference>
<evidence type="ECO:0000256" key="3">
    <source>
        <dbReference type="ARBA" id="ARBA00022525"/>
    </source>
</evidence>
<dbReference type="InterPro" id="IPR046450">
    <property type="entry name" value="PA_dom_sf"/>
</dbReference>
<keyword evidence="3" id="KW-0964">Secreted</keyword>
<reference evidence="16" key="1">
    <citation type="submission" date="2015-06" db="EMBL/GenBank/DDBJ databases">
        <title>Expansion of signal transduction pathways in fungi by whole-genome duplication.</title>
        <authorList>
            <consortium name="DOE Joint Genome Institute"/>
            <person name="Corrochano L.M."/>
            <person name="Kuo A."/>
            <person name="Marcet-Houben M."/>
            <person name="Polaino S."/>
            <person name="Salamov A."/>
            <person name="Villalobos J.M."/>
            <person name="Alvarez M.I."/>
            <person name="Avalos J."/>
            <person name="Benito E.P."/>
            <person name="Benoit I."/>
            <person name="Burger G."/>
            <person name="Camino L.P."/>
            <person name="Canovas D."/>
            <person name="Cerda-Olmedo E."/>
            <person name="Cheng J.-F."/>
            <person name="Dominguez A."/>
            <person name="Elias M."/>
            <person name="Eslava A.P."/>
            <person name="Glaser F."/>
            <person name="Grimwood J."/>
            <person name="Gutierrez G."/>
            <person name="Heitman J."/>
            <person name="Henrissat B."/>
            <person name="Iturriaga E.A."/>
            <person name="Lang B.F."/>
            <person name="Lavin J.L."/>
            <person name="Lee S."/>
            <person name="Li W."/>
            <person name="Lindquist E."/>
            <person name="Lopez-Garcia S."/>
            <person name="Luque E.M."/>
            <person name="Marcos A.T."/>
            <person name="Martin J."/>
            <person name="McCluskey K."/>
            <person name="Medina H.R."/>
            <person name="Miralles-Duran A."/>
            <person name="Miyazaki A."/>
            <person name="Munoz-Torres E."/>
            <person name="Oguiza J.A."/>
            <person name="Ohm R."/>
            <person name="Olmedo M."/>
            <person name="Orejas M."/>
            <person name="Ortiz-Castellanos L."/>
            <person name="Pisabarro A.G."/>
            <person name="Rodriguez-Romero J."/>
            <person name="Ruiz-Herrera J."/>
            <person name="Ruiz-Vazquez R."/>
            <person name="Sanz C."/>
            <person name="Schackwitz W."/>
            <person name="Schmutz J."/>
            <person name="Shahriari M."/>
            <person name="Shelest E."/>
            <person name="Silva-Franco F."/>
            <person name="Soanes D."/>
            <person name="Syed K."/>
            <person name="Tagua V.G."/>
            <person name="Talbot N.J."/>
            <person name="Thon M."/>
            <person name="De vries R.P."/>
            <person name="Wiebenga A."/>
            <person name="Yadav J.S."/>
            <person name="Braun E.L."/>
            <person name="Baker S."/>
            <person name="Garre V."/>
            <person name="Horwitz B."/>
            <person name="Torres-Martinez S."/>
            <person name="Idnurm A."/>
            <person name="Herrera-Estrella A."/>
            <person name="Gabaldon T."/>
            <person name="Grigoriev I.V."/>
        </authorList>
    </citation>
    <scope>NUCLEOTIDE SEQUENCE [LARGE SCALE GENOMIC DNA]</scope>
    <source>
        <strain evidence="16">NRRL 1555(-)</strain>
    </source>
</reference>
<organism evidence="15 16">
    <name type="scientific">Phycomyces blakesleeanus (strain ATCC 8743b / DSM 1359 / FGSC 10004 / NBRC 33097 / NRRL 1555)</name>
    <dbReference type="NCBI Taxonomy" id="763407"/>
    <lineage>
        <taxon>Eukaryota</taxon>
        <taxon>Fungi</taxon>
        <taxon>Fungi incertae sedis</taxon>
        <taxon>Mucoromycota</taxon>
        <taxon>Mucoromycotina</taxon>
        <taxon>Mucoromycetes</taxon>
        <taxon>Mucorales</taxon>
        <taxon>Phycomycetaceae</taxon>
        <taxon>Phycomyces</taxon>
    </lineage>
</organism>
<feature type="signal peptide" evidence="11">
    <location>
        <begin position="1"/>
        <end position="21"/>
    </location>
</feature>
<comment type="similarity">
    <text evidence="1 9 10">Belongs to the peptidase S8 family.</text>
</comment>
<evidence type="ECO:0000259" key="13">
    <source>
        <dbReference type="Pfam" id="PF02225"/>
    </source>
</evidence>
<feature type="domain" description="C5a peptidase/Subtilisin-like protease SBT2-like Fn3-like" evidence="14">
    <location>
        <begin position="609"/>
        <end position="728"/>
    </location>
</feature>
<evidence type="ECO:0000256" key="1">
    <source>
        <dbReference type="ARBA" id="ARBA00011073"/>
    </source>
</evidence>
<feature type="active site" description="Charge relay system" evidence="8 9">
    <location>
        <position position="202"/>
    </location>
</feature>
<dbReference type="Pfam" id="PF02225">
    <property type="entry name" value="PA"/>
    <property type="match status" value="1"/>
</dbReference>
<dbReference type="InterPro" id="IPR023827">
    <property type="entry name" value="Peptidase_S8_Asp-AS"/>
</dbReference>
<evidence type="ECO:0000256" key="10">
    <source>
        <dbReference type="RuleBase" id="RU003355"/>
    </source>
</evidence>
<keyword evidence="4 9" id="KW-0645">Protease</keyword>
<dbReference type="CDD" id="cd07489">
    <property type="entry name" value="Peptidases_S8_5"/>
    <property type="match status" value="1"/>
</dbReference>
<keyword evidence="7 9" id="KW-0720">Serine protease</keyword>
<dbReference type="Proteomes" id="UP000077315">
    <property type="component" value="Unassembled WGS sequence"/>
</dbReference>
<sequence length="921" mass="99958">MLQFYCLVLLVSSFYISPAICQNAYVVELSSKEALTHFNAQYNTRYTYDSDLLRGVSVQFGSTDEASIALAHPDIKNIWPITHKSRPTSTSTINININNNNNNNDNYPLLQTFDKDAPAMLTKANNAYRTLGQNGSGIKIGVIDSGIDYTHPALGGCFGKGCKVAYGYDLVGDDYNGRPESIKESHDPIDSCTSNSTSATGHGTFVSGIIAADDKKYASYYCQNWTGVAPGATLGMWRVFGCNYGGVSNDILIKAMEMAYNDGMDIINISLGDNGGWEEDALSVVADRLVDLGVHVVAASGNIGTSGIFLTAAPATGRNVISVASTSNNYSPAFMINIESPNSKFSIPYRTFVNQPVSFNQTFRITAASTKFNPTFDACRRKDLPRHIYGGIVLIRQGGCSSLLKVSNARHAGAQVVLFYTGTTGTTNFEVLKEATLPVAFINLSDGKQVFDAISHENSRLFFHRSYAQFTKLMVALPADKSSVDQIASFSSLGPTNELQLKPELTAVGGNVFSTMPIYKNGYGFMSGTSMSAPFVAGSVALLLNGLEKRPSPGEAKTLLMNFANPTQPPIANLAQYEDSPIRQGAGLVNVVQAIEGYRTFHVSPAKFSFNDTQHFNNHQVLTLHNHKSTPLKVKLSHSPSLTATGYDLTNPSSYVPTEPIGLSVSGQSSVASVSFEATTLTIPPNSSKSVKISLTPPSIFNPQSHVIYGGFFKVDSEDDQISATVPYIGMVGNMGSLPILQRTENSEPFPFPSIGNPNGTILQRHSLGHYDVTPGSTNLPFILVRLLTGTAIVQLQVVQVDYDDAKNDKVIGDIPMETGSSGINTRVWLQRNTLQLTESSTAYHSWQWNGVYLPKPDATISGHNDPDVKPKLVEPGVYRIRVRALNVFGNRQNTSDWDTWTSPNLKLHRFSHLLPSLILS</sequence>
<dbReference type="VEuPathDB" id="FungiDB:PHYBLDRAFT_62430"/>
<dbReference type="PANTHER" id="PTHR43806">
    <property type="entry name" value="PEPTIDASE S8"/>
    <property type="match status" value="1"/>
</dbReference>
<evidence type="ECO:0000313" key="16">
    <source>
        <dbReference type="Proteomes" id="UP000077315"/>
    </source>
</evidence>
<dbReference type="Gene3D" id="3.50.30.30">
    <property type="match status" value="1"/>
</dbReference>
<dbReference type="GO" id="GO:0005615">
    <property type="term" value="C:extracellular space"/>
    <property type="evidence" value="ECO:0007669"/>
    <property type="project" value="TreeGrafter"/>
</dbReference>
<evidence type="ECO:0000256" key="5">
    <source>
        <dbReference type="ARBA" id="ARBA00022729"/>
    </source>
</evidence>
<keyword evidence="5 11" id="KW-0732">Signal</keyword>
<dbReference type="InterPro" id="IPR023828">
    <property type="entry name" value="Peptidase_S8_Ser-AS"/>
</dbReference>
<gene>
    <name evidence="15" type="ORF">PHYBLDRAFT_62430</name>
</gene>
<dbReference type="PROSITE" id="PS00138">
    <property type="entry name" value="SUBTILASE_SER"/>
    <property type="match status" value="1"/>
</dbReference>
<dbReference type="PROSITE" id="PS51892">
    <property type="entry name" value="SUBTILASE"/>
    <property type="match status" value="1"/>
</dbReference>
<dbReference type="InterPro" id="IPR036852">
    <property type="entry name" value="Peptidase_S8/S53_dom_sf"/>
</dbReference>
<evidence type="ECO:0000256" key="9">
    <source>
        <dbReference type="PROSITE-ProRule" id="PRU01240"/>
    </source>
</evidence>
<keyword evidence="2" id="KW-0134">Cell wall</keyword>